<gene>
    <name evidence="2" type="ORF">PoB_006948800</name>
</gene>
<name>A0AAV4DFY9_9GAST</name>
<sequence>MYLRGGCLIVTLALASAGGPMEDTNGVITITTDFSESKPLTVVCNFHVSKSVIANLTKLKLFSSVDGTMYTPVGSITSKKLTYGLKRKMITLNGFFGPDSFLAVTWRSPDAGFCRYYRCSAKGREPSRGKLKKVFKSYKLDAKDGGGCQ</sequence>
<feature type="chain" id="PRO_5043416509" evidence="1">
    <location>
        <begin position="18"/>
        <end position="149"/>
    </location>
</feature>
<protein>
    <submittedName>
        <fullName evidence="2">Uncharacterized protein</fullName>
    </submittedName>
</protein>
<organism evidence="2 3">
    <name type="scientific">Plakobranchus ocellatus</name>
    <dbReference type="NCBI Taxonomy" id="259542"/>
    <lineage>
        <taxon>Eukaryota</taxon>
        <taxon>Metazoa</taxon>
        <taxon>Spiralia</taxon>
        <taxon>Lophotrochozoa</taxon>
        <taxon>Mollusca</taxon>
        <taxon>Gastropoda</taxon>
        <taxon>Heterobranchia</taxon>
        <taxon>Euthyneura</taxon>
        <taxon>Panpulmonata</taxon>
        <taxon>Sacoglossa</taxon>
        <taxon>Placobranchoidea</taxon>
        <taxon>Plakobranchidae</taxon>
        <taxon>Plakobranchus</taxon>
    </lineage>
</organism>
<accession>A0AAV4DFY9</accession>
<comment type="caution">
    <text evidence="2">The sequence shown here is derived from an EMBL/GenBank/DDBJ whole genome shotgun (WGS) entry which is preliminary data.</text>
</comment>
<dbReference type="AlphaFoldDB" id="A0AAV4DFY9"/>
<keyword evidence="3" id="KW-1185">Reference proteome</keyword>
<dbReference type="EMBL" id="BLXT01007841">
    <property type="protein sequence ID" value="GFO42983.1"/>
    <property type="molecule type" value="Genomic_DNA"/>
</dbReference>
<evidence type="ECO:0000313" key="3">
    <source>
        <dbReference type="Proteomes" id="UP000735302"/>
    </source>
</evidence>
<evidence type="ECO:0000313" key="2">
    <source>
        <dbReference type="EMBL" id="GFO42983.1"/>
    </source>
</evidence>
<proteinExistence type="predicted"/>
<reference evidence="2 3" key="1">
    <citation type="journal article" date="2021" name="Elife">
        <title>Chloroplast acquisition without the gene transfer in kleptoplastic sea slugs, Plakobranchus ocellatus.</title>
        <authorList>
            <person name="Maeda T."/>
            <person name="Takahashi S."/>
            <person name="Yoshida T."/>
            <person name="Shimamura S."/>
            <person name="Takaki Y."/>
            <person name="Nagai Y."/>
            <person name="Toyoda A."/>
            <person name="Suzuki Y."/>
            <person name="Arimoto A."/>
            <person name="Ishii H."/>
            <person name="Satoh N."/>
            <person name="Nishiyama T."/>
            <person name="Hasebe M."/>
            <person name="Maruyama T."/>
            <person name="Minagawa J."/>
            <person name="Obokata J."/>
            <person name="Shigenobu S."/>
        </authorList>
    </citation>
    <scope>NUCLEOTIDE SEQUENCE [LARGE SCALE GENOMIC DNA]</scope>
</reference>
<dbReference type="Proteomes" id="UP000735302">
    <property type="component" value="Unassembled WGS sequence"/>
</dbReference>
<keyword evidence="1" id="KW-0732">Signal</keyword>
<evidence type="ECO:0000256" key="1">
    <source>
        <dbReference type="SAM" id="SignalP"/>
    </source>
</evidence>
<feature type="signal peptide" evidence="1">
    <location>
        <begin position="1"/>
        <end position="17"/>
    </location>
</feature>